<dbReference type="Gene3D" id="2.120.10.30">
    <property type="entry name" value="TolB, C-terminal domain"/>
    <property type="match status" value="3"/>
</dbReference>
<feature type="signal peptide" evidence="3">
    <location>
        <begin position="1"/>
        <end position="24"/>
    </location>
</feature>
<sequence length="358" mass="38751">MRLLILICLLIVCCAGGTLLGGCAATTQIAPVKAERYFWPPLPDTPRIEFIGAYTGTDSFKKKEGFMDLLLGEEAGGVMLDAPVYVTADGLGKVYVVDQRSRGVYLFDLKARTAALFGGEGSSSILTRGTGIAVDGNGNVYVGDSQFQKIFVLDKTGKVTAVWDASKYVKSIAGIEVDKSRKRLVLADVGGHRIVLFGLDGSYIDSVGKRGQGDGEFNFPTAVAVDREGNIIVSDSLNSRVQRFSSDLKFINKFGKRGDGLGEMGVIKGVAVDSEGHIYVTDGKMNKIMIFNDQGDCLLQFGGRYVAGPGISIGPGGFQTPQGIYVDQNDTVYVADQLNSRFQVYQYMNEKYVRENPY</sequence>
<dbReference type="AlphaFoldDB" id="A0AAW4L0U0"/>
<dbReference type="GO" id="GO:0000209">
    <property type="term" value="P:protein polyubiquitination"/>
    <property type="evidence" value="ECO:0007669"/>
    <property type="project" value="TreeGrafter"/>
</dbReference>
<protein>
    <submittedName>
        <fullName evidence="4">SBBP repeat-containing protein</fullName>
    </submittedName>
</protein>
<dbReference type="RefSeq" id="WP_214170158.1">
    <property type="nucleotide sequence ID" value="NZ_JAHCVJ010000001.1"/>
</dbReference>
<keyword evidence="3" id="KW-0732">Signal</keyword>
<dbReference type="Pfam" id="PF17170">
    <property type="entry name" value="DUF5128"/>
    <property type="match status" value="1"/>
</dbReference>
<evidence type="ECO:0000313" key="4">
    <source>
        <dbReference type="EMBL" id="MBT0663420.1"/>
    </source>
</evidence>
<dbReference type="InterPro" id="IPR050952">
    <property type="entry name" value="TRIM-NHL_E3_ligases"/>
</dbReference>
<dbReference type="GO" id="GO:0008270">
    <property type="term" value="F:zinc ion binding"/>
    <property type="evidence" value="ECO:0007669"/>
    <property type="project" value="UniProtKB-KW"/>
</dbReference>
<evidence type="ECO:0000313" key="5">
    <source>
        <dbReference type="Proteomes" id="UP000811899"/>
    </source>
</evidence>
<accession>A0AAW4L0U0</accession>
<reference evidence="4 5" key="1">
    <citation type="submission" date="2021-05" db="EMBL/GenBank/DDBJ databases">
        <title>The draft genome of Geobacter pelophilus DSM 12255.</title>
        <authorList>
            <person name="Xu Z."/>
            <person name="Masuda Y."/>
            <person name="Itoh H."/>
            <person name="Senoo K."/>
        </authorList>
    </citation>
    <scope>NUCLEOTIDE SEQUENCE [LARGE SCALE GENOMIC DNA]</scope>
    <source>
        <strain evidence="4 5">DSM 12255</strain>
    </source>
</reference>
<keyword evidence="1" id="KW-0677">Repeat</keyword>
<evidence type="ECO:0000256" key="2">
    <source>
        <dbReference type="PROSITE-ProRule" id="PRU00504"/>
    </source>
</evidence>
<evidence type="ECO:0000256" key="1">
    <source>
        <dbReference type="ARBA" id="ARBA00022737"/>
    </source>
</evidence>
<evidence type="ECO:0000256" key="3">
    <source>
        <dbReference type="SAM" id="SignalP"/>
    </source>
</evidence>
<dbReference type="PANTHER" id="PTHR24104:SF25">
    <property type="entry name" value="PROTEIN LIN-41"/>
    <property type="match status" value="1"/>
</dbReference>
<dbReference type="GO" id="GO:0043161">
    <property type="term" value="P:proteasome-mediated ubiquitin-dependent protein catabolic process"/>
    <property type="evidence" value="ECO:0007669"/>
    <property type="project" value="TreeGrafter"/>
</dbReference>
<gene>
    <name evidence="4" type="ORF">KI809_03815</name>
</gene>
<proteinExistence type="predicted"/>
<dbReference type="PANTHER" id="PTHR24104">
    <property type="entry name" value="E3 UBIQUITIN-PROTEIN LIGASE NHLRC1-RELATED"/>
    <property type="match status" value="1"/>
</dbReference>
<keyword evidence="5" id="KW-1185">Reference proteome</keyword>
<dbReference type="EMBL" id="JAHCVJ010000001">
    <property type="protein sequence ID" value="MBT0663420.1"/>
    <property type="molecule type" value="Genomic_DNA"/>
</dbReference>
<organism evidence="4 5">
    <name type="scientific">Geoanaerobacter pelophilus</name>
    <dbReference type="NCBI Taxonomy" id="60036"/>
    <lineage>
        <taxon>Bacteria</taxon>
        <taxon>Pseudomonadati</taxon>
        <taxon>Thermodesulfobacteriota</taxon>
        <taxon>Desulfuromonadia</taxon>
        <taxon>Geobacterales</taxon>
        <taxon>Geobacteraceae</taxon>
        <taxon>Geoanaerobacter</taxon>
    </lineage>
</organism>
<dbReference type="GO" id="GO:0061630">
    <property type="term" value="F:ubiquitin protein ligase activity"/>
    <property type="evidence" value="ECO:0007669"/>
    <property type="project" value="TreeGrafter"/>
</dbReference>
<dbReference type="Pfam" id="PF01436">
    <property type="entry name" value="NHL"/>
    <property type="match status" value="1"/>
</dbReference>
<comment type="caution">
    <text evidence="4">The sequence shown here is derived from an EMBL/GenBank/DDBJ whole genome shotgun (WGS) entry which is preliminary data.</text>
</comment>
<feature type="repeat" description="NHL" evidence="2">
    <location>
        <begin position="251"/>
        <end position="294"/>
    </location>
</feature>
<dbReference type="PROSITE" id="PS51257">
    <property type="entry name" value="PROKAR_LIPOPROTEIN"/>
    <property type="match status" value="1"/>
</dbReference>
<feature type="chain" id="PRO_5043823185" evidence="3">
    <location>
        <begin position="25"/>
        <end position="358"/>
    </location>
</feature>
<dbReference type="InterPro" id="IPR001258">
    <property type="entry name" value="NHL_repeat"/>
</dbReference>
<feature type="repeat" description="NHL" evidence="2">
    <location>
        <begin position="206"/>
        <end position="247"/>
    </location>
</feature>
<name>A0AAW4L0U0_9BACT</name>
<dbReference type="InterPro" id="IPR011042">
    <property type="entry name" value="6-blade_b-propeller_TolB-like"/>
</dbReference>
<dbReference type="PROSITE" id="PS51125">
    <property type="entry name" value="NHL"/>
    <property type="match status" value="3"/>
</dbReference>
<dbReference type="Proteomes" id="UP000811899">
    <property type="component" value="Unassembled WGS sequence"/>
</dbReference>
<dbReference type="InterPro" id="IPR010620">
    <property type="entry name" value="SBBP_repeat"/>
</dbReference>
<dbReference type="Pfam" id="PF06739">
    <property type="entry name" value="SBBP"/>
    <property type="match status" value="1"/>
</dbReference>
<dbReference type="SUPFAM" id="SSF101898">
    <property type="entry name" value="NHL repeat"/>
    <property type="match status" value="1"/>
</dbReference>
<feature type="repeat" description="NHL" evidence="2">
    <location>
        <begin position="312"/>
        <end position="348"/>
    </location>
</feature>